<dbReference type="SUPFAM" id="SSF53335">
    <property type="entry name" value="S-adenosyl-L-methionine-dependent methyltransferases"/>
    <property type="match status" value="1"/>
</dbReference>
<evidence type="ECO:0000259" key="1">
    <source>
        <dbReference type="Pfam" id="PF13847"/>
    </source>
</evidence>
<evidence type="ECO:0000313" key="3">
    <source>
        <dbReference type="Proteomes" id="UP001205603"/>
    </source>
</evidence>
<protein>
    <submittedName>
        <fullName evidence="2">Class I SAM-dependent methyltransferase</fullName>
    </submittedName>
</protein>
<dbReference type="CDD" id="cd02440">
    <property type="entry name" value="AdoMet_MTases"/>
    <property type="match status" value="1"/>
</dbReference>
<comment type="caution">
    <text evidence="2">The sequence shown here is derived from an EMBL/GenBank/DDBJ whole genome shotgun (WGS) entry which is preliminary data.</text>
</comment>
<evidence type="ECO:0000313" key="2">
    <source>
        <dbReference type="EMBL" id="MCP9612114.1"/>
    </source>
</evidence>
<proteinExistence type="predicted"/>
<dbReference type="RefSeq" id="WP_255027363.1">
    <property type="nucleotide sequence ID" value="NZ_JANDHW010000007.1"/>
</dbReference>
<reference evidence="2 3" key="1">
    <citation type="submission" date="2022-07" db="EMBL/GenBank/DDBJ databases">
        <title>Fecal culturing of patients with breast cancer.</title>
        <authorList>
            <person name="Teng N.M.Y."/>
            <person name="Kiu R."/>
            <person name="Evans R."/>
            <person name="Baker D.J."/>
            <person name="Zenner C."/>
            <person name="Robinson S.D."/>
            <person name="Hall L.J."/>
        </authorList>
    </citation>
    <scope>NUCLEOTIDE SEQUENCE [LARGE SCALE GENOMIC DNA]</scope>
    <source>
        <strain evidence="2 3">LH1063</strain>
    </source>
</reference>
<dbReference type="Gene3D" id="3.40.50.150">
    <property type="entry name" value="Vaccinia Virus protein VP39"/>
    <property type="match status" value="1"/>
</dbReference>
<gene>
    <name evidence="2" type="ORF">NMU02_08430</name>
</gene>
<sequence>MSEKRYFFDSVCHQWDQMCEHDAGKIRSLLGYLDMSPGDKILDVGTGTGVLIPFIREINARGKILGIDNSSGMISVAREKFKADKFTNFCIADIERDVIEGIFDHIILYSVFPHLQRKSETMRRLVRKNLKEGGRLLIAHSQSRNELNKMHKNIDERVASDVLIEVNEQCRIFRAFGLSVYEAVENDDFYMIMLEK</sequence>
<dbReference type="Pfam" id="PF13847">
    <property type="entry name" value="Methyltransf_31"/>
    <property type="match status" value="1"/>
</dbReference>
<dbReference type="GO" id="GO:0032259">
    <property type="term" value="P:methylation"/>
    <property type="evidence" value="ECO:0007669"/>
    <property type="project" value="UniProtKB-KW"/>
</dbReference>
<dbReference type="GO" id="GO:0008168">
    <property type="term" value="F:methyltransferase activity"/>
    <property type="evidence" value="ECO:0007669"/>
    <property type="project" value="UniProtKB-KW"/>
</dbReference>
<dbReference type="EMBL" id="JANDHW010000007">
    <property type="protein sequence ID" value="MCP9612114.1"/>
    <property type="molecule type" value="Genomic_DNA"/>
</dbReference>
<accession>A0ABT1MJ80</accession>
<keyword evidence="3" id="KW-1185">Reference proteome</keyword>
<dbReference type="PANTHER" id="PTHR43861">
    <property type="entry name" value="TRANS-ACONITATE 2-METHYLTRANSFERASE-RELATED"/>
    <property type="match status" value="1"/>
</dbReference>
<dbReference type="Proteomes" id="UP001205603">
    <property type="component" value="Unassembled WGS sequence"/>
</dbReference>
<dbReference type="InterPro" id="IPR025714">
    <property type="entry name" value="Methyltranfer_dom"/>
</dbReference>
<dbReference type="InterPro" id="IPR029063">
    <property type="entry name" value="SAM-dependent_MTases_sf"/>
</dbReference>
<keyword evidence="2" id="KW-0489">Methyltransferase</keyword>
<organism evidence="2 3">
    <name type="scientific">Coprobacter tertius</name>
    <dbReference type="NCBI Taxonomy" id="2944915"/>
    <lineage>
        <taxon>Bacteria</taxon>
        <taxon>Pseudomonadati</taxon>
        <taxon>Bacteroidota</taxon>
        <taxon>Bacteroidia</taxon>
        <taxon>Bacteroidales</taxon>
        <taxon>Barnesiellaceae</taxon>
        <taxon>Coprobacter</taxon>
    </lineage>
</organism>
<keyword evidence="2" id="KW-0808">Transferase</keyword>
<feature type="domain" description="Methyltransferase" evidence="1">
    <location>
        <begin position="37"/>
        <end position="159"/>
    </location>
</feature>
<name>A0ABT1MJ80_9BACT</name>